<feature type="zinc finger region" description="C3H1-type" evidence="1">
    <location>
        <begin position="754"/>
        <end position="784"/>
    </location>
</feature>
<organism evidence="4 5">
    <name type="scientific">Fragilariopsis cylindrus CCMP1102</name>
    <dbReference type="NCBI Taxonomy" id="635003"/>
    <lineage>
        <taxon>Eukaryota</taxon>
        <taxon>Sar</taxon>
        <taxon>Stramenopiles</taxon>
        <taxon>Ochrophyta</taxon>
        <taxon>Bacillariophyta</taxon>
        <taxon>Bacillariophyceae</taxon>
        <taxon>Bacillariophycidae</taxon>
        <taxon>Bacillariales</taxon>
        <taxon>Bacillariaceae</taxon>
        <taxon>Fragilariopsis</taxon>
    </lineage>
</organism>
<feature type="region of interest" description="Disordered" evidence="2">
    <location>
        <begin position="968"/>
        <end position="1002"/>
    </location>
</feature>
<evidence type="ECO:0000313" key="5">
    <source>
        <dbReference type="Proteomes" id="UP000095751"/>
    </source>
</evidence>
<feature type="compositionally biased region" description="Low complexity" evidence="2">
    <location>
        <begin position="459"/>
        <end position="473"/>
    </location>
</feature>
<feature type="compositionally biased region" description="Acidic residues" evidence="2">
    <location>
        <begin position="359"/>
        <end position="376"/>
    </location>
</feature>
<accession>A0A1E7EKK6</accession>
<proteinExistence type="predicted"/>
<feature type="compositionally biased region" description="Low complexity" evidence="2">
    <location>
        <begin position="157"/>
        <end position="168"/>
    </location>
</feature>
<name>A0A1E7EKK6_9STRA</name>
<dbReference type="PANTHER" id="PTHR36971">
    <property type="entry name" value="UNNAMED PRODUCT"/>
    <property type="match status" value="1"/>
</dbReference>
<feature type="compositionally biased region" description="Acidic residues" evidence="2">
    <location>
        <begin position="618"/>
        <end position="628"/>
    </location>
</feature>
<feature type="compositionally biased region" description="Basic and acidic residues" evidence="2">
    <location>
        <begin position="780"/>
        <end position="795"/>
    </location>
</feature>
<feature type="region of interest" description="Disordered" evidence="2">
    <location>
        <begin position="1031"/>
        <end position="1118"/>
    </location>
</feature>
<feature type="region of interest" description="Disordered" evidence="2">
    <location>
        <begin position="842"/>
        <end position="868"/>
    </location>
</feature>
<evidence type="ECO:0000259" key="3">
    <source>
        <dbReference type="PROSITE" id="PS50103"/>
    </source>
</evidence>
<feature type="compositionally biased region" description="Polar residues" evidence="2">
    <location>
        <begin position="1068"/>
        <end position="1080"/>
    </location>
</feature>
<feature type="region of interest" description="Disordered" evidence="2">
    <location>
        <begin position="724"/>
        <end position="751"/>
    </location>
</feature>
<dbReference type="KEGG" id="fcy:FRACYDRAFT_254587"/>
<gene>
    <name evidence="4" type="ORF">FRACYDRAFT_254587</name>
</gene>
<feature type="region of interest" description="Disordered" evidence="2">
    <location>
        <begin position="780"/>
        <end position="823"/>
    </location>
</feature>
<feature type="compositionally biased region" description="Low complexity" evidence="2">
    <location>
        <begin position="600"/>
        <end position="615"/>
    </location>
</feature>
<evidence type="ECO:0000313" key="4">
    <source>
        <dbReference type="EMBL" id="OEU06418.1"/>
    </source>
</evidence>
<dbReference type="OrthoDB" id="422036at2759"/>
<feature type="compositionally biased region" description="Low complexity" evidence="2">
    <location>
        <begin position="688"/>
        <end position="698"/>
    </location>
</feature>
<feature type="compositionally biased region" description="Low complexity" evidence="2">
    <location>
        <begin position="728"/>
        <end position="749"/>
    </location>
</feature>
<dbReference type="Proteomes" id="UP000095751">
    <property type="component" value="Unassembled WGS sequence"/>
</dbReference>
<evidence type="ECO:0000256" key="1">
    <source>
        <dbReference type="PROSITE-ProRule" id="PRU00723"/>
    </source>
</evidence>
<feature type="compositionally biased region" description="Low complexity" evidence="2">
    <location>
        <begin position="799"/>
        <end position="810"/>
    </location>
</feature>
<dbReference type="InterPro" id="IPR029063">
    <property type="entry name" value="SAM-dependent_MTases_sf"/>
</dbReference>
<feature type="region of interest" description="Disordered" evidence="2">
    <location>
        <begin position="343"/>
        <end position="377"/>
    </location>
</feature>
<protein>
    <recommendedName>
        <fullName evidence="3">C3H1-type domain-containing protein</fullName>
    </recommendedName>
</protein>
<feature type="region of interest" description="Disordered" evidence="2">
    <location>
        <begin position="142"/>
        <end position="169"/>
    </location>
</feature>
<keyword evidence="1" id="KW-0863">Zinc-finger</keyword>
<feature type="compositionally biased region" description="Basic and acidic residues" evidence="2">
    <location>
        <begin position="1052"/>
        <end position="1067"/>
    </location>
</feature>
<feature type="region of interest" description="Disordered" evidence="2">
    <location>
        <begin position="1179"/>
        <end position="1219"/>
    </location>
</feature>
<dbReference type="EMBL" id="KV784409">
    <property type="protein sequence ID" value="OEU06418.1"/>
    <property type="molecule type" value="Genomic_DNA"/>
</dbReference>
<feature type="compositionally biased region" description="Polar residues" evidence="2">
    <location>
        <begin position="345"/>
        <end position="355"/>
    </location>
</feature>
<dbReference type="AlphaFoldDB" id="A0A1E7EKK6"/>
<dbReference type="InterPro" id="IPR000571">
    <property type="entry name" value="Znf_CCCH"/>
</dbReference>
<sequence>MLLLCLWSTIVLFPLAYLLFIAIAAAYGAATVYISMADHRAASMVGGEFYNNNANDLRQQQQQQHNHSRITQLLRLFSTSSSSSSSSLDEIPNNIKGEQSKSNRNSKYNDNDKAPLLITIGPPCSNKKLAIESYLLSQQQQQQQLGIDTGTDDNGIDNDNGNNNNNNNEADIDLNYEIINLRSNSIGVYHRIPLAAYIYPESSHLTDEIGNHILYDDITVKDRLLRMSNKYEATDIEIRNVCLRLAGRITRQEFATRIREIALQAGDTVEYFKQRRILIMEDLINAVEEVTVEVIGEVIMENELKQQKQMSIKMNKQMELQQQKQQQMNILKLSELLVEDEYEGNNDSNNQTSLVGSDGVEDLPYEEEQEEDDDEEKTLAKKEYRQEGTTTIPVSVVPAAAAAAAQLINATTTTTSQSAHLLSAKALIKTPYVELYVPQNIFDDGIRRSENQLYTLLSENSADGDSNDSNSNDSESDIDSNSKTNMIWMNTNSRPSEYVIALNAAQQCNRPVKFIFWGGGCSSSGSTTNDDNDNDNDNMLRFDFPIISRKELLKNNIRKFRNTGRYKPAGAIGGSLDRIENFIKTAEEIATKAASAVNAARDNRNNNTTNSQNNDEGGKEEEEEEEEEQRPQSKKETTMTPMTPMTPMMMMDTAFAYLGGFHINMDTGLVKKVGDCKQLKQPFPFRKTNTSTRSNTNNPGSKRVGINNHPTLIMATMVAAAEEEETVLVESSSASSSPSASTSTSTTTTPQPPIVQVQLCKHWLKSKSCLYHNKGLCKFSHPENYKIPKPGETKKQKSQRSQSQSQNNNPNRHRSAGGRLQTRNDARVAQLRCFIATTINDMNSNGNGSSNGNSYGDDSTNTNTNTSTDTNILEQWNVLDVAGGKGELAFQLLNLNNVQSCYVVDPRPLKLDRFQRRLQKGYYHRSSTIIQTDIIRNQNEIERTVDHLYCFFSNELWIDEEDDKDKDNTHIKEEEDDGDENKNQQDNKDNKEEQKVEEEQSRKIEFDKNIYKSKGWIWPPVGDDNNEHDAYCKDCNSSSKTTTTTTTKKKKKNDDATKTDTEAKLWKSNENGSKANNAITTDEKEMEIGTTAPTTSNNNDDNNRNNYNNTHHQQQHVQSSIPTFQYAVDVVSKCNLIVGMHPDQAVDAIIDAALYKNISFFVVPCCTYSREFPNRRIPLISTTNTDTDDNNENEDEKDNNNNENENRNGNGKTQQQQKTATKLVTTYDELLQYLENKSSDIKRHVLPFEGRNVCLYRVVI</sequence>
<feature type="compositionally biased region" description="Low complexity" evidence="2">
    <location>
        <begin position="1207"/>
        <end position="1219"/>
    </location>
</feature>
<feature type="region of interest" description="Disordered" evidence="2">
    <location>
        <begin position="600"/>
        <end position="646"/>
    </location>
</feature>
<dbReference type="GO" id="GO:0008270">
    <property type="term" value="F:zinc ion binding"/>
    <property type="evidence" value="ECO:0007669"/>
    <property type="project" value="UniProtKB-KW"/>
</dbReference>
<feature type="compositionally biased region" description="Low complexity" evidence="2">
    <location>
        <begin position="1097"/>
        <end position="1109"/>
    </location>
</feature>
<dbReference type="InParanoid" id="A0A1E7EKK6"/>
<dbReference type="SUPFAM" id="SSF53335">
    <property type="entry name" value="S-adenosyl-L-methionine-dependent methyltransferases"/>
    <property type="match status" value="1"/>
</dbReference>
<keyword evidence="1" id="KW-0862">Zinc</keyword>
<dbReference type="PANTHER" id="PTHR36971:SF1">
    <property type="entry name" value="METHYLTRANSFERASE DOMAIN-CONTAINING PROTEIN"/>
    <property type="match status" value="1"/>
</dbReference>
<reference evidence="4 5" key="1">
    <citation type="submission" date="2016-09" db="EMBL/GenBank/DDBJ databases">
        <title>Extensive genetic diversity and differential bi-allelic expression allows diatom success in the polar Southern Ocean.</title>
        <authorList>
            <consortium name="DOE Joint Genome Institute"/>
            <person name="Mock T."/>
            <person name="Otillar R.P."/>
            <person name="Strauss J."/>
            <person name="Dupont C."/>
            <person name="Frickenhaus S."/>
            <person name="Maumus F."/>
            <person name="Mcmullan M."/>
            <person name="Sanges R."/>
            <person name="Schmutz J."/>
            <person name="Toseland A."/>
            <person name="Valas R."/>
            <person name="Veluchamy A."/>
            <person name="Ward B.J."/>
            <person name="Allen A."/>
            <person name="Barry K."/>
            <person name="Falciatore A."/>
            <person name="Ferrante M."/>
            <person name="Fortunato A.E."/>
            <person name="Gloeckner G."/>
            <person name="Gruber A."/>
            <person name="Hipkin R."/>
            <person name="Janech M."/>
            <person name="Kroth P."/>
            <person name="Leese F."/>
            <person name="Lindquist E."/>
            <person name="Lyon B.R."/>
            <person name="Martin J."/>
            <person name="Mayer C."/>
            <person name="Parker M."/>
            <person name="Quesneville H."/>
            <person name="Raymond J."/>
            <person name="Uhlig C."/>
            <person name="Valentin K.U."/>
            <person name="Worden A.Z."/>
            <person name="Armbrust E.V."/>
            <person name="Bowler C."/>
            <person name="Green B."/>
            <person name="Moulton V."/>
            <person name="Van Oosterhout C."/>
            <person name="Grigoriev I."/>
        </authorList>
    </citation>
    <scope>NUCLEOTIDE SEQUENCE [LARGE SCALE GENOMIC DNA]</scope>
    <source>
        <strain evidence="4 5">CCMP1102</strain>
    </source>
</reference>
<feature type="region of interest" description="Disordered" evidence="2">
    <location>
        <begin position="81"/>
        <end position="110"/>
    </location>
</feature>
<keyword evidence="1" id="KW-0479">Metal-binding</keyword>
<feature type="region of interest" description="Disordered" evidence="2">
    <location>
        <begin position="685"/>
        <end position="707"/>
    </location>
</feature>
<evidence type="ECO:0000256" key="2">
    <source>
        <dbReference type="SAM" id="MobiDB-lite"/>
    </source>
</evidence>
<keyword evidence="5" id="KW-1185">Reference proteome</keyword>
<feature type="domain" description="C3H1-type" evidence="3">
    <location>
        <begin position="754"/>
        <end position="784"/>
    </location>
</feature>
<feature type="compositionally biased region" description="Polar residues" evidence="2">
    <location>
        <begin position="96"/>
        <end position="106"/>
    </location>
</feature>
<dbReference type="PROSITE" id="PS50103">
    <property type="entry name" value="ZF_C3H1"/>
    <property type="match status" value="1"/>
</dbReference>
<feature type="compositionally biased region" description="Acidic residues" evidence="2">
    <location>
        <begin position="1186"/>
        <end position="1197"/>
    </location>
</feature>
<feature type="region of interest" description="Disordered" evidence="2">
    <location>
        <begin position="459"/>
        <end position="486"/>
    </location>
</feature>
<feature type="compositionally biased region" description="Basic and acidic residues" evidence="2">
    <location>
        <begin position="980"/>
        <end position="1002"/>
    </location>
</feature>